<reference evidence="5 6" key="1">
    <citation type="submission" date="2024-04" db="EMBL/GenBank/DDBJ databases">
        <title>Polymorphospora sp. isolated from Baiyangdian Lake in Xiong'an New Area.</title>
        <authorList>
            <person name="Zhang X."/>
            <person name="Liu J."/>
        </authorList>
    </citation>
    <scope>NUCLEOTIDE SEQUENCE [LARGE SCALE GENOMIC DNA]</scope>
    <source>
        <strain evidence="5 6">2-325</strain>
    </source>
</reference>
<accession>A0ABV5CL55</accession>
<gene>
    <name evidence="5" type="ORF">AAFH96_05180</name>
</gene>
<dbReference type="Pfam" id="PF00196">
    <property type="entry name" value="GerE"/>
    <property type="match status" value="1"/>
</dbReference>
<dbReference type="PANTHER" id="PTHR44688">
    <property type="entry name" value="DNA-BINDING TRANSCRIPTIONAL ACTIVATOR DEVR_DOSR"/>
    <property type="match status" value="1"/>
</dbReference>
<dbReference type="InterPro" id="IPR016032">
    <property type="entry name" value="Sig_transdc_resp-reg_C-effctor"/>
</dbReference>
<keyword evidence="2" id="KW-0238">DNA-binding</keyword>
<dbReference type="InterPro" id="IPR036388">
    <property type="entry name" value="WH-like_DNA-bd_sf"/>
</dbReference>
<dbReference type="PROSITE" id="PS50043">
    <property type="entry name" value="HTH_LUXR_2"/>
    <property type="match status" value="1"/>
</dbReference>
<evidence type="ECO:0000256" key="1">
    <source>
        <dbReference type="ARBA" id="ARBA00023015"/>
    </source>
</evidence>
<sequence length="227" mass="24325">MPTVVLGVKAAGTADRINAYAMRLGISSVLTARVTGREPFGAPDEGVDLVVLDATALGDNRRAALRRIAFQLPTARILVCESGRPGAIPVSPMPIRVQGVDYDGLAALANLLLVFCASEAPADHPRANGLTPLLARRATNGGDHYASRATIPTQRCNTAEPGQSRLTDREVQVVRLIADGRSNLQIARDLNLSSETVKTHVRRILRKLRADDRAHAVANAFRAKLLT</sequence>
<organism evidence="5 6">
    <name type="scientific">Polymorphospora lycopeni</name>
    <dbReference type="NCBI Taxonomy" id="3140240"/>
    <lineage>
        <taxon>Bacteria</taxon>
        <taxon>Bacillati</taxon>
        <taxon>Actinomycetota</taxon>
        <taxon>Actinomycetes</taxon>
        <taxon>Micromonosporales</taxon>
        <taxon>Micromonosporaceae</taxon>
        <taxon>Polymorphospora</taxon>
    </lineage>
</organism>
<dbReference type="PANTHER" id="PTHR44688:SF16">
    <property type="entry name" value="DNA-BINDING TRANSCRIPTIONAL ACTIVATOR DEVR_DOSR"/>
    <property type="match status" value="1"/>
</dbReference>
<evidence type="ECO:0000256" key="3">
    <source>
        <dbReference type="ARBA" id="ARBA00023163"/>
    </source>
</evidence>
<keyword evidence="1" id="KW-0805">Transcription regulation</keyword>
<name>A0ABV5CL55_9ACTN</name>
<dbReference type="RefSeq" id="WP_364217836.1">
    <property type="nucleotide sequence ID" value="NZ_JBCGDC010000010.1"/>
</dbReference>
<evidence type="ECO:0000313" key="6">
    <source>
        <dbReference type="Proteomes" id="UP001582793"/>
    </source>
</evidence>
<dbReference type="Proteomes" id="UP001582793">
    <property type="component" value="Unassembled WGS sequence"/>
</dbReference>
<dbReference type="EMBL" id="JBCGDC010000010">
    <property type="protein sequence ID" value="MFB6392494.1"/>
    <property type="molecule type" value="Genomic_DNA"/>
</dbReference>
<keyword evidence="3" id="KW-0804">Transcription</keyword>
<dbReference type="Gene3D" id="1.10.10.10">
    <property type="entry name" value="Winged helix-like DNA-binding domain superfamily/Winged helix DNA-binding domain"/>
    <property type="match status" value="1"/>
</dbReference>
<protein>
    <submittedName>
        <fullName evidence="5">Response regulator transcription factor</fullName>
    </submittedName>
</protein>
<proteinExistence type="predicted"/>
<evidence type="ECO:0000259" key="4">
    <source>
        <dbReference type="PROSITE" id="PS50043"/>
    </source>
</evidence>
<dbReference type="PRINTS" id="PR00038">
    <property type="entry name" value="HTHLUXR"/>
</dbReference>
<dbReference type="InterPro" id="IPR000792">
    <property type="entry name" value="Tscrpt_reg_LuxR_C"/>
</dbReference>
<dbReference type="CDD" id="cd06170">
    <property type="entry name" value="LuxR_C_like"/>
    <property type="match status" value="1"/>
</dbReference>
<keyword evidence="6" id="KW-1185">Reference proteome</keyword>
<feature type="domain" description="HTH luxR-type" evidence="4">
    <location>
        <begin position="159"/>
        <end position="224"/>
    </location>
</feature>
<comment type="caution">
    <text evidence="5">The sequence shown here is derived from an EMBL/GenBank/DDBJ whole genome shotgun (WGS) entry which is preliminary data.</text>
</comment>
<dbReference type="SMART" id="SM00421">
    <property type="entry name" value="HTH_LUXR"/>
    <property type="match status" value="1"/>
</dbReference>
<dbReference type="SUPFAM" id="SSF46894">
    <property type="entry name" value="C-terminal effector domain of the bipartite response regulators"/>
    <property type="match status" value="1"/>
</dbReference>
<evidence type="ECO:0000256" key="2">
    <source>
        <dbReference type="ARBA" id="ARBA00023125"/>
    </source>
</evidence>
<dbReference type="PROSITE" id="PS00622">
    <property type="entry name" value="HTH_LUXR_1"/>
    <property type="match status" value="1"/>
</dbReference>
<evidence type="ECO:0000313" key="5">
    <source>
        <dbReference type="EMBL" id="MFB6392494.1"/>
    </source>
</evidence>